<organism evidence="6 7">
    <name type="scientific">Penicillium ucsense</name>
    <dbReference type="NCBI Taxonomy" id="2839758"/>
    <lineage>
        <taxon>Eukaryota</taxon>
        <taxon>Fungi</taxon>
        <taxon>Dikarya</taxon>
        <taxon>Ascomycota</taxon>
        <taxon>Pezizomycotina</taxon>
        <taxon>Eurotiomycetes</taxon>
        <taxon>Eurotiomycetidae</taxon>
        <taxon>Eurotiales</taxon>
        <taxon>Aspergillaceae</taxon>
        <taxon>Penicillium</taxon>
    </lineage>
</organism>
<evidence type="ECO:0000256" key="3">
    <source>
        <dbReference type="ARBA" id="ARBA00023136"/>
    </source>
</evidence>
<keyword evidence="4" id="KW-0186">Copper</keyword>
<dbReference type="Proteomes" id="UP000631181">
    <property type="component" value="Unassembled WGS sequence"/>
</dbReference>
<feature type="transmembrane region" description="Helical" evidence="4">
    <location>
        <begin position="192"/>
        <end position="208"/>
    </location>
</feature>
<dbReference type="PANTHER" id="PTHR12483:SF120">
    <property type="entry name" value="HIGH-AFFINITY COPPER TRANSPORTER CTRA2"/>
    <property type="match status" value="1"/>
</dbReference>
<evidence type="ECO:0000256" key="5">
    <source>
        <dbReference type="SAM" id="MobiDB-lite"/>
    </source>
</evidence>
<evidence type="ECO:0000256" key="2">
    <source>
        <dbReference type="ARBA" id="ARBA00022989"/>
    </source>
</evidence>
<keyword evidence="4" id="KW-0406">Ion transport</keyword>
<dbReference type="AlphaFoldDB" id="A0A8J8W3X1"/>
<reference evidence="6" key="1">
    <citation type="journal article" date="2020" name="Front. Microbiol.">
        <title>Gene regulatory networks of Penicillium echinulatum 2HH and Penicillium oxalicum 114-2 inferred by a computational biology approach.</title>
        <authorList>
            <person name="Lenz A.R."/>
            <person name="Galan-Vasquez E."/>
            <person name="Balbinot E."/>
            <person name="De Abreu F.P."/>
            <person name="De Oliveira N.S."/>
            <person name="Da Rosa L.O."/>
            <person name="De Avila E Silva S."/>
            <person name="Camassola M."/>
            <person name="Dillon A.J.P."/>
            <person name="Perez-Rueda E."/>
        </authorList>
    </citation>
    <scope>NUCLEOTIDE SEQUENCE</scope>
    <source>
        <strain evidence="6">S1M29</strain>
    </source>
</reference>
<evidence type="ECO:0000256" key="1">
    <source>
        <dbReference type="ARBA" id="ARBA00022692"/>
    </source>
</evidence>
<keyword evidence="7" id="KW-1185">Reference proteome</keyword>
<keyword evidence="1 4" id="KW-0812">Transmembrane</keyword>
<comment type="similarity">
    <text evidence="4">Belongs to the copper transporter (Ctr) (TC 1.A.56) family. SLC31A subfamily.</text>
</comment>
<keyword evidence="3 4" id="KW-0472">Membrane</keyword>
<sequence length="242" mass="26202">MKPKKPRPGARWDFGPVDPRSLGIIASIHSHHLDLDLIATRRSPMDHGSMSGMDMGSSSSSASSSSGASSAMGMTMAFTNSHSTHLFSSAWTPSSSGTYAATCIFLIVLAIIDRCLVAFKASMERHWLVTHLNRRYVAIAGKTTEAGRIDGDPDAKAASLITAQGVEENVKIVHNIAHGPIPWRFSVDLPRAILFLFIIGVSYLLMLAVMTMNVGYFCSVLAGAFIGDLAVGRYIQWNEHNH</sequence>
<accession>A0A8J8W3X1</accession>
<evidence type="ECO:0000256" key="4">
    <source>
        <dbReference type="RuleBase" id="RU367022"/>
    </source>
</evidence>
<dbReference type="PANTHER" id="PTHR12483">
    <property type="entry name" value="SOLUTE CARRIER FAMILY 31 COPPER TRANSPORTERS"/>
    <property type="match status" value="1"/>
</dbReference>
<gene>
    <name evidence="6" type="ORF">PECM_007092</name>
</gene>
<evidence type="ECO:0000313" key="7">
    <source>
        <dbReference type="Proteomes" id="UP000631181"/>
    </source>
</evidence>
<keyword evidence="4" id="KW-0187">Copper transport</keyword>
<feature type="region of interest" description="Disordered" evidence="5">
    <location>
        <begin position="48"/>
        <end position="68"/>
    </location>
</feature>
<protein>
    <recommendedName>
        <fullName evidence="4">Copper transport protein</fullName>
    </recommendedName>
</protein>
<dbReference type="GO" id="GO:0005886">
    <property type="term" value="C:plasma membrane"/>
    <property type="evidence" value="ECO:0007669"/>
    <property type="project" value="TreeGrafter"/>
</dbReference>
<dbReference type="Pfam" id="PF04145">
    <property type="entry name" value="Ctr"/>
    <property type="match status" value="1"/>
</dbReference>
<name>A0A8J8W3X1_9EURO</name>
<keyword evidence="4" id="KW-0813">Transport</keyword>
<dbReference type="GO" id="GO:0005375">
    <property type="term" value="F:copper ion transmembrane transporter activity"/>
    <property type="evidence" value="ECO:0007669"/>
    <property type="project" value="UniProtKB-UniRule"/>
</dbReference>
<dbReference type="EMBL" id="WIWV01000061">
    <property type="protein sequence ID" value="KAF7715353.1"/>
    <property type="molecule type" value="Genomic_DNA"/>
</dbReference>
<feature type="transmembrane region" description="Helical" evidence="4">
    <location>
        <begin position="99"/>
        <end position="119"/>
    </location>
</feature>
<keyword evidence="2 4" id="KW-1133">Transmembrane helix</keyword>
<comment type="caution">
    <text evidence="6">The sequence shown here is derived from an EMBL/GenBank/DDBJ whole genome shotgun (WGS) entry which is preliminary data.</text>
</comment>
<dbReference type="OrthoDB" id="73901at2759"/>
<evidence type="ECO:0000313" key="6">
    <source>
        <dbReference type="EMBL" id="KAF7715353.1"/>
    </source>
</evidence>
<dbReference type="InterPro" id="IPR007274">
    <property type="entry name" value="Cop_transporter"/>
</dbReference>
<proteinExistence type="inferred from homology"/>
<comment type="subcellular location">
    <subcellularLocation>
        <location evidence="4">Membrane</location>
        <topology evidence="4">Multi-pass membrane protein</topology>
    </subcellularLocation>
</comment>